<accession>A0A2C9L5K9</accession>
<evidence type="ECO:0000313" key="5">
    <source>
        <dbReference type="EnsemblMetazoa" id="BGLB027287-PA"/>
    </source>
</evidence>
<dbReference type="PANTHER" id="PTHR10881">
    <property type="entry name" value="GOLGIN SUBFAMILY A MEMBER-RELATED"/>
    <property type="match status" value="1"/>
</dbReference>
<dbReference type="GO" id="GO:0005801">
    <property type="term" value="C:cis-Golgi network"/>
    <property type="evidence" value="ECO:0007669"/>
    <property type="project" value="TreeGrafter"/>
</dbReference>
<gene>
    <name evidence="5" type="primary">106067009</name>
</gene>
<feature type="compositionally biased region" description="Polar residues" evidence="3">
    <location>
        <begin position="151"/>
        <end position="167"/>
    </location>
</feature>
<keyword evidence="1 2" id="KW-0175">Coiled coil</keyword>
<feature type="region of interest" description="Disordered" evidence="3">
    <location>
        <begin position="151"/>
        <end position="178"/>
    </location>
</feature>
<dbReference type="EnsemblMetazoa" id="BGLB027287-RA">
    <property type="protein sequence ID" value="BGLB027287-PA"/>
    <property type="gene ID" value="BGLB027287"/>
</dbReference>
<evidence type="ECO:0000259" key="4">
    <source>
        <dbReference type="Pfam" id="PF15070"/>
    </source>
</evidence>
<dbReference type="InterPro" id="IPR024858">
    <property type="entry name" value="GOLGA"/>
</dbReference>
<dbReference type="STRING" id="6526.A0A2C9L5K9"/>
<feature type="domain" description="Golgin subfamily A conserved" evidence="4">
    <location>
        <begin position="649"/>
        <end position="790"/>
    </location>
</feature>
<proteinExistence type="predicted"/>
<feature type="compositionally biased region" description="Basic and acidic residues" evidence="3">
    <location>
        <begin position="65"/>
        <end position="79"/>
    </location>
</feature>
<protein>
    <recommendedName>
        <fullName evidence="4">Golgin subfamily A conserved domain-containing protein</fullName>
    </recommendedName>
</protein>
<feature type="region of interest" description="Disordered" evidence="3">
    <location>
        <begin position="16"/>
        <end position="88"/>
    </location>
</feature>
<dbReference type="Pfam" id="PF15070">
    <property type="entry name" value="GOLGA2L5"/>
    <property type="match status" value="2"/>
</dbReference>
<feature type="compositionally biased region" description="Polar residues" evidence="3">
    <location>
        <begin position="50"/>
        <end position="64"/>
    </location>
</feature>
<dbReference type="PANTHER" id="PTHR10881:SF46">
    <property type="entry name" value="GOLGIN SUBFAMILY A MEMBER 2"/>
    <property type="match status" value="1"/>
</dbReference>
<dbReference type="VEuPathDB" id="VectorBase:BGLB027287"/>
<dbReference type="GO" id="GO:0032580">
    <property type="term" value="C:Golgi cisterna membrane"/>
    <property type="evidence" value="ECO:0007669"/>
    <property type="project" value="TreeGrafter"/>
</dbReference>
<dbReference type="AlphaFoldDB" id="A0A2C9L5K9"/>
<name>A0A2C9L5K9_BIOGL</name>
<dbReference type="OrthoDB" id="5978643at2759"/>
<feature type="region of interest" description="Disordered" evidence="3">
    <location>
        <begin position="245"/>
        <end position="264"/>
    </location>
</feature>
<feature type="domain" description="Golgin subfamily A conserved" evidence="4">
    <location>
        <begin position="359"/>
        <end position="633"/>
    </location>
</feature>
<dbReference type="GO" id="GO:0000137">
    <property type="term" value="C:Golgi cis cisterna"/>
    <property type="evidence" value="ECO:0007669"/>
    <property type="project" value="TreeGrafter"/>
</dbReference>
<sequence length="849" mass="98602">MEENNKREKIAAAKKKLKQFQNSGRARSVSRTRESSDREVQREPFEKLSRTSSPQPILAANTSRRQSDDISAHRLDNDNRTTASTESLQQLSRQINGLLSEARNKPHSTSLESAVNINWEEAAKSGLQELEERNRDLAALLEKHAQANEQLGSQNQQLRAHSKSLQEQLEAERNSFHEKHKKDIGSLKEQLQVHIQTIGILVAEKTELQSQVNQVQRIADQRIEEIEELSGRLKASRQRVSDLERTLSTSSQSSHQLEKTAAESAKEVDRLKLELFKSNKQSEELKQQISELKQQLQTKVSENGSLNHSVEDLQKRLEMAELYAQQLSSETENSQGSVEVLNNLQKERDSLLERLHQHEDLTQQLKLERDQVTEQYQRYTEQLCHQAQQLTQQPGRTLGVCGIQFGKHCGRQYASPLHNVVIWLLSSPEDVSIPAAPQVTQTVPKELTEELDKLRSHVREATDALESQVRDNMQLSRLLEEKEDKISSLERSLEELGEQAGDKAQLLESIQSDKTALSRAMTQNKELKSQLAELQQGFVKMSQDNMELVTKLQTEQHSVNELSAKLAQQEDEITQLRATLSHKEQSISELSQATQAAEREKYQQSQMSDRLRHYEAQAQLVDTLQNELTSAQVKWFSKLLGTDLRIQSLQDTIRQLENERAQLYDSLKEQRALSDNLGIKIADLNEELIKTRTDNLDSDKISRGEYNELKNAMEMIQQKYMHVMKDKADLSDKADQLEHLVLQLQGETDTIGEYISLYHHQRALLQQRESQKNDYISQLARDREQLQVNMILYFRFHFCYFRFHFCYFRFHFCNFRFHFCNFRFHFCYFRSHFCYFRFHFCSKRFVLSL</sequence>
<reference evidence="5" key="1">
    <citation type="submission" date="2020-05" db="UniProtKB">
        <authorList>
            <consortium name="EnsemblMetazoa"/>
        </authorList>
    </citation>
    <scope>IDENTIFICATION</scope>
    <source>
        <strain evidence="5">BB02</strain>
    </source>
</reference>
<feature type="coiled-coil region" evidence="2">
    <location>
        <begin position="465"/>
        <end position="600"/>
    </location>
</feature>
<dbReference type="InterPro" id="IPR043976">
    <property type="entry name" value="GOLGA_cons_dom"/>
</dbReference>
<feature type="compositionally biased region" description="Low complexity" evidence="3">
    <location>
        <begin position="246"/>
        <end position="255"/>
    </location>
</feature>
<organism evidence="5 6">
    <name type="scientific">Biomphalaria glabrata</name>
    <name type="common">Bloodfluke planorb</name>
    <name type="synonym">Freshwater snail</name>
    <dbReference type="NCBI Taxonomy" id="6526"/>
    <lineage>
        <taxon>Eukaryota</taxon>
        <taxon>Metazoa</taxon>
        <taxon>Spiralia</taxon>
        <taxon>Lophotrochozoa</taxon>
        <taxon>Mollusca</taxon>
        <taxon>Gastropoda</taxon>
        <taxon>Heterobranchia</taxon>
        <taxon>Euthyneura</taxon>
        <taxon>Panpulmonata</taxon>
        <taxon>Hygrophila</taxon>
        <taxon>Lymnaeoidea</taxon>
        <taxon>Planorbidae</taxon>
        <taxon>Biomphalaria</taxon>
    </lineage>
</organism>
<dbReference type="GO" id="GO:0007030">
    <property type="term" value="P:Golgi organization"/>
    <property type="evidence" value="ECO:0007669"/>
    <property type="project" value="TreeGrafter"/>
</dbReference>
<feature type="compositionally biased region" description="Basic and acidic residues" evidence="3">
    <location>
        <begin position="31"/>
        <end position="49"/>
    </location>
</feature>
<evidence type="ECO:0000313" key="6">
    <source>
        <dbReference type="Proteomes" id="UP000076420"/>
    </source>
</evidence>
<evidence type="ECO:0000256" key="2">
    <source>
        <dbReference type="SAM" id="Coils"/>
    </source>
</evidence>
<dbReference type="VEuPathDB" id="VectorBase:BGLAX_044154"/>
<dbReference type="KEGG" id="bgt:106067009"/>
<evidence type="ECO:0000256" key="3">
    <source>
        <dbReference type="SAM" id="MobiDB-lite"/>
    </source>
</evidence>
<dbReference type="Proteomes" id="UP000076420">
    <property type="component" value="Unassembled WGS sequence"/>
</dbReference>
<feature type="coiled-coil region" evidence="2">
    <location>
        <begin position="639"/>
        <end position="687"/>
    </location>
</feature>
<evidence type="ECO:0000256" key="1">
    <source>
        <dbReference type="ARBA" id="ARBA00023054"/>
    </source>
</evidence>